<organism evidence="1 2">
    <name type="scientific">Araneus ventricosus</name>
    <name type="common">Orbweaver spider</name>
    <name type="synonym">Epeira ventricosa</name>
    <dbReference type="NCBI Taxonomy" id="182803"/>
    <lineage>
        <taxon>Eukaryota</taxon>
        <taxon>Metazoa</taxon>
        <taxon>Ecdysozoa</taxon>
        <taxon>Arthropoda</taxon>
        <taxon>Chelicerata</taxon>
        <taxon>Arachnida</taxon>
        <taxon>Araneae</taxon>
        <taxon>Araneomorphae</taxon>
        <taxon>Entelegynae</taxon>
        <taxon>Araneoidea</taxon>
        <taxon>Araneidae</taxon>
        <taxon>Araneus</taxon>
    </lineage>
</organism>
<sequence length="38" mass="4575">MENTEDRYVTTRLYERSLECSNPPQECLWPGFDYSTQD</sequence>
<dbReference type="Proteomes" id="UP000499080">
    <property type="component" value="Unassembled WGS sequence"/>
</dbReference>
<reference evidence="1 2" key="1">
    <citation type="journal article" date="2019" name="Sci. Rep.">
        <title>Orb-weaving spider Araneus ventricosus genome elucidates the spidroin gene catalogue.</title>
        <authorList>
            <person name="Kono N."/>
            <person name="Nakamura H."/>
            <person name="Ohtoshi R."/>
            <person name="Moran D.A.P."/>
            <person name="Shinohara A."/>
            <person name="Yoshida Y."/>
            <person name="Fujiwara M."/>
            <person name="Mori M."/>
            <person name="Tomita M."/>
            <person name="Arakawa K."/>
        </authorList>
    </citation>
    <scope>NUCLEOTIDE SEQUENCE [LARGE SCALE GENOMIC DNA]</scope>
</reference>
<dbReference type="AlphaFoldDB" id="A0A4Y2FDN3"/>
<accession>A0A4Y2FDN3</accession>
<protein>
    <submittedName>
        <fullName evidence="1">Uncharacterized protein</fullName>
    </submittedName>
</protein>
<evidence type="ECO:0000313" key="1">
    <source>
        <dbReference type="EMBL" id="GBM39633.1"/>
    </source>
</evidence>
<gene>
    <name evidence="1" type="ORF">AVEN_31810_1</name>
</gene>
<proteinExistence type="predicted"/>
<comment type="caution">
    <text evidence="1">The sequence shown here is derived from an EMBL/GenBank/DDBJ whole genome shotgun (WGS) entry which is preliminary data.</text>
</comment>
<name>A0A4Y2FDN3_ARAVE</name>
<keyword evidence="2" id="KW-1185">Reference proteome</keyword>
<evidence type="ECO:0000313" key="2">
    <source>
        <dbReference type="Proteomes" id="UP000499080"/>
    </source>
</evidence>
<feature type="non-terminal residue" evidence="1">
    <location>
        <position position="38"/>
    </location>
</feature>
<dbReference type="EMBL" id="BGPR01173657">
    <property type="protein sequence ID" value="GBM39633.1"/>
    <property type="molecule type" value="Genomic_DNA"/>
</dbReference>